<dbReference type="Proteomes" id="UP000186817">
    <property type="component" value="Unassembled WGS sequence"/>
</dbReference>
<organism evidence="1 2">
    <name type="scientific">Symbiodinium microadriaticum</name>
    <name type="common">Dinoflagellate</name>
    <name type="synonym">Zooxanthella microadriatica</name>
    <dbReference type="NCBI Taxonomy" id="2951"/>
    <lineage>
        <taxon>Eukaryota</taxon>
        <taxon>Sar</taxon>
        <taxon>Alveolata</taxon>
        <taxon>Dinophyceae</taxon>
        <taxon>Suessiales</taxon>
        <taxon>Symbiodiniaceae</taxon>
        <taxon>Symbiodinium</taxon>
    </lineage>
</organism>
<dbReference type="EMBL" id="LSRX01000339">
    <property type="protein sequence ID" value="OLQ00122.1"/>
    <property type="molecule type" value="Genomic_DNA"/>
</dbReference>
<reference evidence="1 2" key="1">
    <citation type="submission" date="2016-02" db="EMBL/GenBank/DDBJ databases">
        <title>Genome analysis of coral dinoflagellate symbionts highlights evolutionary adaptations to a symbiotic lifestyle.</title>
        <authorList>
            <person name="Aranda M."/>
            <person name="Li Y."/>
            <person name="Liew Y.J."/>
            <person name="Baumgarten S."/>
            <person name="Simakov O."/>
            <person name="Wilson M."/>
            <person name="Piel J."/>
            <person name="Ashoor H."/>
            <person name="Bougouffa S."/>
            <person name="Bajic V.B."/>
            <person name="Ryu T."/>
            <person name="Ravasi T."/>
            <person name="Bayer T."/>
            <person name="Micklem G."/>
            <person name="Kim H."/>
            <person name="Bhak J."/>
            <person name="Lajeunesse T.C."/>
            <person name="Voolstra C.R."/>
        </authorList>
    </citation>
    <scope>NUCLEOTIDE SEQUENCE [LARGE SCALE GENOMIC DNA]</scope>
    <source>
        <strain evidence="1 2">CCMP2467</strain>
    </source>
</reference>
<name>A0A1Q9DY80_SYMMI</name>
<dbReference type="OrthoDB" id="412262at2759"/>
<gene>
    <name evidence="1" type="ORF">AK812_SmicGene17260</name>
</gene>
<keyword evidence="2" id="KW-1185">Reference proteome</keyword>
<evidence type="ECO:0000313" key="1">
    <source>
        <dbReference type="EMBL" id="OLQ00122.1"/>
    </source>
</evidence>
<evidence type="ECO:0000313" key="2">
    <source>
        <dbReference type="Proteomes" id="UP000186817"/>
    </source>
</evidence>
<proteinExistence type="predicted"/>
<protein>
    <submittedName>
        <fullName evidence="1">Uncharacterized protein</fullName>
    </submittedName>
</protein>
<sequence length="218" mass="24473">MKYQSLIRLLRQDRVLPDWTKKPCPHCGHGALTKLAFIKSRKMWAHRCRVKACQRFVQPADFHPIFVAGAGNSKTSLQKQASILLCAVASVPQHCISKILDVDDKIVSRVYTNVDMARARFVMAHEKNIQYGGGPDWVDVEADEVDLGKAVVDNNKVKWEQWCGIVQRGASKTLRLVQLQPPLTKTRHIVLHTDGARAYKLKLDKEAVVGTVEFGAYG</sequence>
<accession>A0A1Q9DY80</accession>
<dbReference type="AlphaFoldDB" id="A0A1Q9DY80"/>
<comment type="caution">
    <text evidence="1">The sequence shown here is derived from an EMBL/GenBank/DDBJ whole genome shotgun (WGS) entry which is preliminary data.</text>
</comment>